<protein>
    <submittedName>
        <fullName evidence="2">Uncharacterized protein</fullName>
    </submittedName>
</protein>
<comment type="caution">
    <text evidence="2">The sequence shown here is derived from an EMBL/GenBank/DDBJ whole genome shotgun (WGS) entry which is preliminary data.</text>
</comment>
<organism evidence="2 3">
    <name type="scientific">Achlya hypogyna</name>
    <name type="common">Oomycete</name>
    <name type="synonym">Protoachlya hypogyna</name>
    <dbReference type="NCBI Taxonomy" id="1202772"/>
    <lineage>
        <taxon>Eukaryota</taxon>
        <taxon>Sar</taxon>
        <taxon>Stramenopiles</taxon>
        <taxon>Oomycota</taxon>
        <taxon>Saprolegniomycetes</taxon>
        <taxon>Saprolegniales</taxon>
        <taxon>Achlyaceae</taxon>
        <taxon>Achlya</taxon>
    </lineage>
</organism>
<reference evidence="2 3" key="1">
    <citation type="journal article" date="2014" name="Genome Biol. Evol.">
        <title>The secreted proteins of Achlya hypogyna and Thraustotheca clavata identify the ancestral oomycete secretome and reveal gene acquisitions by horizontal gene transfer.</title>
        <authorList>
            <person name="Misner I."/>
            <person name="Blouin N."/>
            <person name="Leonard G."/>
            <person name="Richards T.A."/>
            <person name="Lane C.E."/>
        </authorList>
    </citation>
    <scope>NUCLEOTIDE SEQUENCE [LARGE SCALE GENOMIC DNA]</scope>
    <source>
        <strain evidence="2 3">ATCC 48635</strain>
    </source>
</reference>
<feature type="compositionally biased region" description="Basic and acidic residues" evidence="1">
    <location>
        <begin position="37"/>
        <end position="59"/>
    </location>
</feature>
<feature type="region of interest" description="Disordered" evidence="1">
    <location>
        <begin position="31"/>
        <end position="63"/>
    </location>
</feature>
<dbReference type="OrthoDB" id="79453at2759"/>
<evidence type="ECO:0000313" key="3">
    <source>
        <dbReference type="Proteomes" id="UP000243579"/>
    </source>
</evidence>
<dbReference type="EMBL" id="JNBR01001067">
    <property type="protein sequence ID" value="OQR88819.1"/>
    <property type="molecule type" value="Genomic_DNA"/>
</dbReference>
<sequence length="140" mass="16304">MDNYMANLFESSCPDPENHGSSPSWSSICTQRLARQGGRDAPKRQANRDDVPARLDRPHIKPPRRMNTNEWRLLFLDVGFDPTGIFSRICPLRKGRWCKEEESYAVELVKMVHSNRVALKFRQSMRSFLAQKLHSDEMRV</sequence>
<evidence type="ECO:0000313" key="2">
    <source>
        <dbReference type="EMBL" id="OQR88819.1"/>
    </source>
</evidence>
<dbReference type="AlphaFoldDB" id="A0A1V9YSM4"/>
<accession>A0A1V9YSM4</accession>
<proteinExistence type="predicted"/>
<evidence type="ECO:0000256" key="1">
    <source>
        <dbReference type="SAM" id="MobiDB-lite"/>
    </source>
</evidence>
<keyword evidence="3" id="KW-1185">Reference proteome</keyword>
<gene>
    <name evidence="2" type="ORF">ACHHYP_06614</name>
</gene>
<dbReference type="Proteomes" id="UP000243579">
    <property type="component" value="Unassembled WGS sequence"/>
</dbReference>
<name>A0A1V9YSM4_ACHHY</name>